<proteinExistence type="predicted"/>
<dbReference type="EC" id="2.7.13.3" evidence="2"/>
<feature type="transmembrane region" description="Helical" evidence="5">
    <location>
        <begin position="41"/>
        <end position="62"/>
    </location>
</feature>
<evidence type="ECO:0000256" key="3">
    <source>
        <dbReference type="ARBA" id="ARBA00022553"/>
    </source>
</evidence>
<keyword evidence="9" id="KW-1185">Reference proteome</keyword>
<dbReference type="PANTHER" id="PTHR43065:SF50">
    <property type="entry name" value="HISTIDINE KINASE"/>
    <property type="match status" value="1"/>
</dbReference>
<feature type="chain" id="PRO_5047215500" description="histidine kinase" evidence="6">
    <location>
        <begin position="23"/>
        <end position="439"/>
    </location>
</feature>
<dbReference type="GO" id="GO:0005524">
    <property type="term" value="F:ATP binding"/>
    <property type="evidence" value="ECO:0007669"/>
    <property type="project" value="UniProtKB-KW"/>
</dbReference>
<dbReference type="SMART" id="SM00388">
    <property type="entry name" value="HisKA"/>
    <property type="match status" value="1"/>
</dbReference>
<dbReference type="PROSITE" id="PS50109">
    <property type="entry name" value="HIS_KIN"/>
    <property type="match status" value="1"/>
</dbReference>
<evidence type="ECO:0000256" key="2">
    <source>
        <dbReference type="ARBA" id="ARBA00012438"/>
    </source>
</evidence>
<keyword evidence="3" id="KW-0597">Phosphoprotein</keyword>
<keyword evidence="4" id="KW-0175">Coiled coil</keyword>
<dbReference type="InterPro" id="IPR004358">
    <property type="entry name" value="Sig_transdc_His_kin-like_C"/>
</dbReference>
<keyword evidence="8" id="KW-0067">ATP-binding</keyword>
<keyword evidence="6" id="KW-0732">Signal</keyword>
<keyword evidence="8" id="KW-0547">Nucleotide-binding</keyword>
<dbReference type="PANTHER" id="PTHR43065">
    <property type="entry name" value="SENSOR HISTIDINE KINASE"/>
    <property type="match status" value="1"/>
</dbReference>
<keyword evidence="5" id="KW-1133">Transmembrane helix</keyword>
<organism evidence="8 9">
    <name type="scientific">Reichenbachiella ulvae</name>
    <dbReference type="NCBI Taxonomy" id="2980104"/>
    <lineage>
        <taxon>Bacteria</taxon>
        <taxon>Pseudomonadati</taxon>
        <taxon>Bacteroidota</taxon>
        <taxon>Cytophagia</taxon>
        <taxon>Cytophagales</taxon>
        <taxon>Reichenbachiellaceae</taxon>
        <taxon>Reichenbachiella</taxon>
    </lineage>
</organism>
<dbReference type="SMART" id="SM00387">
    <property type="entry name" value="HATPase_c"/>
    <property type="match status" value="1"/>
</dbReference>
<evidence type="ECO:0000256" key="1">
    <source>
        <dbReference type="ARBA" id="ARBA00000085"/>
    </source>
</evidence>
<evidence type="ECO:0000256" key="6">
    <source>
        <dbReference type="SAM" id="SignalP"/>
    </source>
</evidence>
<accession>A0ABT3CQ80</accession>
<dbReference type="SUPFAM" id="SSF55874">
    <property type="entry name" value="ATPase domain of HSP90 chaperone/DNA topoisomerase II/histidine kinase"/>
    <property type="match status" value="1"/>
</dbReference>
<evidence type="ECO:0000256" key="4">
    <source>
        <dbReference type="SAM" id="Coils"/>
    </source>
</evidence>
<dbReference type="RefSeq" id="WP_264136414.1">
    <property type="nucleotide sequence ID" value="NZ_JAOYOD010000001.1"/>
</dbReference>
<evidence type="ECO:0000313" key="9">
    <source>
        <dbReference type="Proteomes" id="UP001300692"/>
    </source>
</evidence>
<comment type="catalytic activity">
    <reaction evidence="1">
        <text>ATP + protein L-histidine = ADP + protein N-phospho-L-histidine.</text>
        <dbReference type="EC" id="2.7.13.3"/>
    </reaction>
</comment>
<keyword evidence="5" id="KW-0472">Membrane</keyword>
<sequence>MKSKNYLTLALFVALLSTQAVAQSISKEELDQLQSDASSASLYLILMIVFLVLLVAGGIFAFMKISKLKEVADQTQSLRKQYQHQINQLNEELKDSRVQGQGLYQKLTALSAKNKEIKKVFKDAYDKVVAQNAEMKTKLGEKQKEGKNTEIEQIYDKLEDAQAMVLHSEKMASLGQLTAGIAHEINNPVNFVSNGVNSIKENFEKYQLFIQNYRTVCEQETIEEVKKLYKSIREDDQEYEELRSLTEESIDDVSYGTNRITEIVNGLRIFSRQDEHEVKEAEVATIIDNALLILKPKYKKKAKILKDFDHGLKAIKCLPGQLNQALVNLIGNAADAIDFKGTITIRTIDQDKDHVQIQIQDDGKGIPEEVRKKIFDPFFTTKPVGKGTGLGLSITYSIIDKHGGTITVDSTIGKGTIFTVTLPKQIKLKKQPRESKKFI</sequence>
<dbReference type="EMBL" id="JAOYOD010000001">
    <property type="protein sequence ID" value="MCV9385629.1"/>
    <property type="molecule type" value="Genomic_DNA"/>
</dbReference>
<dbReference type="Pfam" id="PF02518">
    <property type="entry name" value="HATPase_c"/>
    <property type="match status" value="1"/>
</dbReference>
<dbReference type="PRINTS" id="PR00344">
    <property type="entry name" value="BCTRLSENSOR"/>
</dbReference>
<dbReference type="InterPro" id="IPR003594">
    <property type="entry name" value="HATPase_dom"/>
</dbReference>
<dbReference type="InterPro" id="IPR036097">
    <property type="entry name" value="HisK_dim/P_sf"/>
</dbReference>
<feature type="domain" description="Histidine kinase" evidence="7">
    <location>
        <begin position="180"/>
        <end position="426"/>
    </location>
</feature>
<dbReference type="InterPro" id="IPR003661">
    <property type="entry name" value="HisK_dim/P_dom"/>
</dbReference>
<dbReference type="Proteomes" id="UP001300692">
    <property type="component" value="Unassembled WGS sequence"/>
</dbReference>
<evidence type="ECO:0000259" key="7">
    <source>
        <dbReference type="PROSITE" id="PS50109"/>
    </source>
</evidence>
<gene>
    <name evidence="8" type="ORF">N7U62_03095</name>
</gene>
<dbReference type="SUPFAM" id="SSF47384">
    <property type="entry name" value="Homodimeric domain of signal transducing histidine kinase"/>
    <property type="match status" value="1"/>
</dbReference>
<reference evidence="8 9" key="1">
    <citation type="submission" date="2022-10" db="EMBL/GenBank/DDBJ databases">
        <title>Comparative genomics and taxonomic characterization of three novel marine species of genus Reichenbachiella exhibiting antioxidant and polysaccharide degradation activities.</title>
        <authorList>
            <person name="Muhammad N."/>
            <person name="Lee Y.-J."/>
            <person name="Ko J."/>
            <person name="Kim S.-G."/>
        </authorList>
    </citation>
    <scope>NUCLEOTIDE SEQUENCE [LARGE SCALE GENOMIC DNA]</scope>
    <source>
        <strain evidence="8 9">ABR2-5</strain>
    </source>
</reference>
<dbReference type="CDD" id="cd00082">
    <property type="entry name" value="HisKA"/>
    <property type="match status" value="1"/>
</dbReference>
<comment type="caution">
    <text evidence="8">The sequence shown here is derived from an EMBL/GenBank/DDBJ whole genome shotgun (WGS) entry which is preliminary data.</text>
</comment>
<keyword evidence="5" id="KW-0812">Transmembrane</keyword>
<dbReference type="InterPro" id="IPR036890">
    <property type="entry name" value="HATPase_C_sf"/>
</dbReference>
<feature type="signal peptide" evidence="6">
    <location>
        <begin position="1"/>
        <end position="22"/>
    </location>
</feature>
<evidence type="ECO:0000256" key="5">
    <source>
        <dbReference type="SAM" id="Phobius"/>
    </source>
</evidence>
<feature type="coiled-coil region" evidence="4">
    <location>
        <begin position="65"/>
        <end position="99"/>
    </location>
</feature>
<dbReference type="Gene3D" id="1.10.287.130">
    <property type="match status" value="1"/>
</dbReference>
<dbReference type="Gene3D" id="3.30.565.10">
    <property type="entry name" value="Histidine kinase-like ATPase, C-terminal domain"/>
    <property type="match status" value="1"/>
</dbReference>
<name>A0ABT3CQ80_9BACT</name>
<protein>
    <recommendedName>
        <fullName evidence="2">histidine kinase</fullName>
        <ecNumber evidence="2">2.7.13.3</ecNumber>
    </recommendedName>
</protein>
<dbReference type="InterPro" id="IPR005467">
    <property type="entry name" value="His_kinase_dom"/>
</dbReference>
<evidence type="ECO:0000313" key="8">
    <source>
        <dbReference type="EMBL" id="MCV9385629.1"/>
    </source>
</evidence>